<reference evidence="2" key="1">
    <citation type="submission" date="2022-02" db="EMBL/GenBank/DDBJ databases">
        <authorList>
            <person name="Henning P.M."/>
            <person name="McCubbin A.G."/>
            <person name="Shore J.S."/>
        </authorList>
    </citation>
    <scope>NUCLEOTIDE SEQUENCE</scope>
    <source>
        <strain evidence="2">F60SS</strain>
        <tissue evidence="2">Leaves</tissue>
    </source>
</reference>
<reference evidence="2" key="2">
    <citation type="journal article" date="2023" name="Plants (Basel)">
        <title>Annotation of the Turnera subulata (Passifloraceae) Draft Genome Reveals the S-Locus Evolved after the Divergence of Turneroideae from Passifloroideae in a Stepwise Manner.</title>
        <authorList>
            <person name="Henning P.M."/>
            <person name="Roalson E.H."/>
            <person name="Mir W."/>
            <person name="McCubbin A.G."/>
            <person name="Shore J.S."/>
        </authorList>
    </citation>
    <scope>NUCLEOTIDE SEQUENCE</scope>
    <source>
        <strain evidence="2">F60SS</strain>
    </source>
</reference>
<feature type="region of interest" description="Disordered" evidence="1">
    <location>
        <begin position="1"/>
        <end position="61"/>
    </location>
</feature>
<evidence type="ECO:0000256" key="1">
    <source>
        <dbReference type="SAM" id="MobiDB-lite"/>
    </source>
</evidence>
<organism evidence="2 3">
    <name type="scientific">Turnera subulata</name>
    <dbReference type="NCBI Taxonomy" id="218843"/>
    <lineage>
        <taxon>Eukaryota</taxon>
        <taxon>Viridiplantae</taxon>
        <taxon>Streptophyta</taxon>
        <taxon>Embryophyta</taxon>
        <taxon>Tracheophyta</taxon>
        <taxon>Spermatophyta</taxon>
        <taxon>Magnoliopsida</taxon>
        <taxon>eudicotyledons</taxon>
        <taxon>Gunneridae</taxon>
        <taxon>Pentapetalae</taxon>
        <taxon>rosids</taxon>
        <taxon>fabids</taxon>
        <taxon>Malpighiales</taxon>
        <taxon>Passifloraceae</taxon>
        <taxon>Turnera</taxon>
    </lineage>
</organism>
<accession>A0A9Q0IY54</accession>
<evidence type="ECO:0000313" key="2">
    <source>
        <dbReference type="EMBL" id="KAJ4821833.1"/>
    </source>
</evidence>
<name>A0A9Q0IY54_9ROSI</name>
<evidence type="ECO:0000313" key="3">
    <source>
        <dbReference type="Proteomes" id="UP001141552"/>
    </source>
</evidence>
<comment type="caution">
    <text evidence="2">The sequence shown here is derived from an EMBL/GenBank/DDBJ whole genome shotgun (WGS) entry which is preliminary data.</text>
</comment>
<dbReference type="Proteomes" id="UP001141552">
    <property type="component" value="Unassembled WGS sequence"/>
</dbReference>
<proteinExistence type="predicted"/>
<feature type="compositionally biased region" description="Basic and acidic residues" evidence="1">
    <location>
        <begin position="26"/>
        <end position="37"/>
    </location>
</feature>
<gene>
    <name evidence="2" type="ORF">Tsubulata_044000</name>
</gene>
<feature type="compositionally biased region" description="Acidic residues" evidence="1">
    <location>
        <begin position="13"/>
        <end position="25"/>
    </location>
</feature>
<dbReference type="EMBL" id="JAKUCV010007843">
    <property type="protein sequence ID" value="KAJ4821833.1"/>
    <property type="molecule type" value="Genomic_DNA"/>
</dbReference>
<feature type="compositionally biased region" description="Acidic residues" evidence="1">
    <location>
        <begin position="38"/>
        <end position="61"/>
    </location>
</feature>
<dbReference type="AlphaFoldDB" id="A0A9Q0IY54"/>
<sequence length="305" mass="35402">MSAPVLLSSPLAEDIEPSPQEELEELEHNEYEEHGVAEVEEEEWEEEDYRGEEYDDEEYEYEYGEEEYDDYDEYGDYGEEYQDEEEYGGGRRGTERGVIVDCGWRGIRREDIGGDLRSGGARILASWNPCGRRCLDKYKGPVIKNLKQPGRFVAPNQEYLDRFLNSLSRRLRHRLTPYFKMIQKTMGFEVPSRLPYDLPFQIIRRADELPLFERNSEKDGIMDAVDDCIDDALFWIQLITGDEHKLLGEVERVNTYSFPWGLFYLTFTALNLSTNQSETFQAVADHITSGGGEGSAFTRFIRVKP</sequence>
<protein>
    <submittedName>
        <fullName evidence="2">Uncharacterized protein</fullName>
    </submittedName>
</protein>
<keyword evidence="3" id="KW-1185">Reference proteome</keyword>